<protein>
    <submittedName>
        <fullName evidence="1">Uncharacterized protein</fullName>
    </submittedName>
</protein>
<sequence length="136" mass="14906">MGTRQKRQRTAVCEVQLEQLELGIGNLRGYERALVIFRARGQVVGQAWVPVMHGSIAPSTLRAHVPVTAWPLWQHNAAEALPTSALPSASVVVCTRDRTDDLVHCLPGLQRLAQQGHEIIIIDSCPSDQRTAELVA</sequence>
<dbReference type="Proteomes" id="UP000050509">
    <property type="component" value="Unassembled WGS sequence"/>
</dbReference>
<dbReference type="EMBL" id="LJCR01003041">
    <property type="protein sequence ID" value="KPV47994.1"/>
    <property type="molecule type" value="Genomic_DNA"/>
</dbReference>
<evidence type="ECO:0000313" key="2">
    <source>
        <dbReference type="Proteomes" id="UP000050509"/>
    </source>
</evidence>
<comment type="caution">
    <text evidence="1">The sequence shown here is derived from an EMBL/GenBank/DDBJ whole genome shotgun (WGS) entry which is preliminary data.</text>
</comment>
<dbReference type="Gene3D" id="3.90.550.10">
    <property type="entry name" value="Spore Coat Polysaccharide Biosynthesis Protein SpsA, Chain A"/>
    <property type="match status" value="1"/>
</dbReference>
<reference evidence="1 2" key="1">
    <citation type="submission" date="2015-09" db="EMBL/GenBank/DDBJ databases">
        <title>Draft genome sequence of Kouleothrix aurantiaca JCM 19913.</title>
        <authorList>
            <person name="Hemp J."/>
        </authorList>
    </citation>
    <scope>NUCLEOTIDE SEQUENCE [LARGE SCALE GENOMIC DNA]</scope>
    <source>
        <strain evidence="1 2">COM-B</strain>
    </source>
</reference>
<gene>
    <name evidence="1" type="ORF">SE17_40460</name>
</gene>
<evidence type="ECO:0000313" key="1">
    <source>
        <dbReference type="EMBL" id="KPV47994.1"/>
    </source>
</evidence>
<proteinExistence type="predicted"/>
<feature type="non-terminal residue" evidence="1">
    <location>
        <position position="136"/>
    </location>
</feature>
<dbReference type="AlphaFoldDB" id="A0A0P9H1T7"/>
<dbReference type="InterPro" id="IPR029044">
    <property type="entry name" value="Nucleotide-diphossugar_trans"/>
</dbReference>
<accession>A0A0P9H1T7</accession>
<name>A0A0P9H1T7_9CHLR</name>
<keyword evidence="2" id="KW-1185">Reference proteome</keyword>
<organism evidence="1 2">
    <name type="scientific">Kouleothrix aurantiaca</name>
    <dbReference type="NCBI Taxonomy" id="186479"/>
    <lineage>
        <taxon>Bacteria</taxon>
        <taxon>Bacillati</taxon>
        <taxon>Chloroflexota</taxon>
        <taxon>Chloroflexia</taxon>
        <taxon>Chloroflexales</taxon>
        <taxon>Roseiflexineae</taxon>
        <taxon>Roseiflexaceae</taxon>
        <taxon>Kouleothrix</taxon>
    </lineage>
</organism>
<dbReference type="SUPFAM" id="SSF53448">
    <property type="entry name" value="Nucleotide-diphospho-sugar transferases"/>
    <property type="match status" value="1"/>
</dbReference>